<dbReference type="GO" id="GO:0060271">
    <property type="term" value="P:cilium assembly"/>
    <property type="evidence" value="ECO:0007669"/>
    <property type="project" value="TreeGrafter"/>
</dbReference>
<dbReference type="InterPro" id="IPR052319">
    <property type="entry name" value="Centriolar_ciliogenesis_assoc"/>
</dbReference>
<dbReference type="EMBL" id="MCGO01000005">
    <property type="protein sequence ID" value="ORY51306.1"/>
    <property type="molecule type" value="Genomic_DNA"/>
</dbReference>
<keyword evidence="2" id="KW-1185">Reference proteome</keyword>
<evidence type="ECO:0000313" key="1">
    <source>
        <dbReference type="EMBL" id="ORY51306.1"/>
    </source>
</evidence>
<gene>
    <name evidence="1" type="ORF">BCR33DRAFT_712398</name>
</gene>
<dbReference type="Proteomes" id="UP000193642">
    <property type="component" value="Unassembled WGS sequence"/>
</dbReference>
<name>A0A1Y2CWP3_9FUNG</name>
<protein>
    <recommendedName>
        <fullName evidence="3">Centriolar and ciliogenesis-associated protein HYLS1 C-terminal domain-containing protein</fullName>
    </recommendedName>
</protein>
<sequence>MATKETVLEHLRALGYLDTSTNSLVSESFLRECVQELNLDVDEDEDEDRHDSDALFVAEHVGPVASSVASSSVAAAARGSFNQSVDGDVNLSLEFEDDSLDLWGRGGLLLQNTLRSPERAKQPGIPSVSFDDYSVSHLDDSAFFNYSLNENTTTFKHNTSQSHPQNEVPEQPLSIIQRLANLDLSAMQNRIASQRNSAALPSVVIAQPKPSLPQPHVASKRVSGVENKVSVASKVIPKYTAARHNSLSLDYTLDDDTASVSSFQSSGALLKSGGFIRPAPIVTKRKSDPVARYHAIQQHWKKDEFLVRRASKPKPSLGADHPAFNAGKSLFVSPQIQPPKQRHDLASKRPTYVIPSEKSRRDVVWEVRTKMAHVVK</sequence>
<accession>A0A1Y2CWP3</accession>
<evidence type="ECO:0008006" key="3">
    <source>
        <dbReference type="Google" id="ProtNLM"/>
    </source>
</evidence>
<dbReference type="PANTHER" id="PTHR34174">
    <property type="entry name" value="HYDROLETHALUS SYNDROME PROTEIN 1"/>
    <property type="match status" value="1"/>
</dbReference>
<dbReference type="PANTHER" id="PTHR34174:SF1">
    <property type="entry name" value="CENTRIOLAR AND CILIOGENESIS-ASSOCIATED PROTEIN HYLS1"/>
    <property type="match status" value="1"/>
</dbReference>
<dbReference type="GO" id="GO:0097730">
    <property type="term" value="C:non-motile cilium"/>
    <property type="evidence" value="ECO:0007669"/>
    <property type="project" value="TreeGrafter"/>
</dbReference>
<evidence type="ECO:0000313" key="2">
    <source>
        <dbReference type="Proteomes" id="UP000193642"/>
    </source>
</evidence>
<organism evidence="1 2">
    <name type="scientific">Rhizoclosmatium globosum</name>
    <dbReference type="NCBI Taxonomy" id="329046"/>
    <lineage>
        <taxon>Eukaryota</taxon>
        <taxon>Fungi</taxon>
        <taxon>Fungi incertae sedis</taxon>
        <taxon>Chytridiomycota</taxon>
        <taxon>Chytridiomycota incertae sedis</taxon>
        <taxon>Chytridiomycetes</taxon>
        <taxon>Chytridiales</taxon>
        <taxon>Chytriomycetaceae</taxon>
        <taxon>Rhizoclosmatium</taxon>
    </lineage>
</organism>
<comment type="caution">
    <text evidence="1">The sequence shown here is derived from an EMBL/GenBank/DDBJ whole genome shotgun (WGS) entry which is preliminary data.</text>
</comment>
<proteinExistence type="predicted"/>
<dbReference type="OrthoDB" id="6343432at2759"/>
<dbReference type="GO" id="GO:0005814">
    <property type="term" value="C:centriole"/>
    <property type="evidence" value="ECO:0007669"/>
    <property type="project" value="TreeGrafter"/>
</dbReference>
<reference evidence="1 2" key="1">
    <citation type="submission" date="2016-07" db="EMBL/GenBank/DDBJ databases">
        <title>Pervasive Adenine N6-methylation of Active Genes in Fungi.</title>
        <authorList>
            <consortium name="DOE Joint Genome Institute"/>
            <person name="Mondo S.J."/>
            <person name="Dannebaum R.O."/>
            <person name="Kuo R.C."/>
            <person name="Labutti K."/>
            <person name="Haridas S."/>
            <person name="Kuo A."/>
            <person name="Salamov A."/>
            <person name="Ahrendt S.R."/>
            <person name="Lipzen A."/>
            <person name="Sullivan W."/>
            <person name="Andreopoulos W.B."/>
            <person name="Clum A."/>
            <person name="Lindquist E."/>
            <person name="Daum C."/>
            <person name="Ramamoorthy G.K."/>
            <person name="Gryganskyi A."/>
            <person name="Culley D."/>
            <person name="Magnuson J.K."/>
            <person name="James T.Y."/>
            <person name="O'Malley M.A."/>
            <person name="Stajich J.E."/>
            <person name="Spatafora J.W."/>
            <person name="Visel A."/>
            <person name="Grigoriev I.V."/>
        </authorList>
    </citation>
    <scope>NUCLEOTIDE SEQUENCE [LARGE SCALE GENOMIC DNA]</scope>
    <source>
        <strain evidence="1 2">JEL800</strain>
    </source>
</reference>
<dbReference type="AlphaFoldDB" id="A0A1Y2CWP3"/>